<evidence type="ECO:0000256" key="5">
    <source>
        <dbReference type="ARBA" id="ARBA00022806"/>
    </source>
</evidence>
<reference evidence="13" key="3">
    <citation type="submission" date="2015-06" db="UniProtKB">
        <authorList>
            <consortium name="EnsemblMetazoa"/>
        </authorList>
    </citation>
    <scope>IDENTIFICATION</scope>
</reference>
<keyword evidence="7" id="KW-0234">DNA repair</keyword>
<evidence type="ECO:0000313" key="14">
    <source>
        <dbReference type="Proteomes" id="UP000014760"/>
    </source>
</evidence>
<dbReference type="GO" id="GO:0005634">
    <property type="term" value="C:nucleus"/>
    <property type="evidence" value="ECO:0007669"/>
    <property type="project" value="UniProtKB-SubCell"/>
</dbReference>
<dbReference type="PROSITE" id="PS51192">
    <property type="entry name" value="HELICASE_ATP_BIND_1"/>
    <property type="match status" value="1"/>
</dbReference>
<evidence type="ECO:0000256" key="1">
    <source>
        <dbReference type="ARBA" id="ARBA00004123"/>
    </source>
</evidence>
<dbReference type="OMA" id="MFLNANI"/>
<dbReference type="PANTHER" id="PTHR47961:SF12">
    <property type="entry name" value="HELICASE POLQ-LIKE"/>
    <property type="match status" value="1"/>
</dbReference>
<dbReference type="FunCoup" id="R7VIV2">
    <property type="interactions" value="1146"/>
</dbReference>
<dbReference type="HOGENOM" id="CLU_006553_1_0_1"/>
<keyword evidence="6" id="KW-0067">ATP-binding</keyword>
<evidence type="ECO:0000256" key="6">
    <source>
        <dbReference type="ARBA" id="ARBA00022840"/>
    </source>
</evidence>
<gene>
    <name evidence="12" type="ORF">CAPTEDRAFT_161173</name>
</gene>
<proteinExistence type="predicted"/>
<dbReference type="InterPro" id="IPR014001">
    <property type="entry name" value="Helicase_ATP-bd"/>
</dbReference>
<dbReference type="PANTHER" id="PTHR47961">
    <property type="entry name" value="DNA POLYMERASE THETA, PUTATIVE (AFU_ORTHOLOGUE AFUA_1G05260)-RELATED"/>
    <property type="match status" value="1"/>
</dbReference>
<evidence type="ECO:0000256" key="9">
    <source>
        <dbReference type="ARBA" id="ARBA00048988"/>
    </source>
</evidence>
<dbReference type="PROSITE" id="PS51194">
    <property type="entry name" value="HELICASE_CTER"/>
    <property type="match status" value="1"/>
</dbReference>
<dbReference type="SUPFAM" id="SSF158702">
    <property type="entry name" value="Sec63 N-terminal domain-like"/>
    <property type="match status" value="1"/>
</dbReference>
<reference evidence="12 14" key="2">
    <citation type="journal article" date="2013" name="Nature">
        <title>Insights into bilaterian evolution from three spiralian genomes.</title>
        <authorList>
            <person name="Simakov O."/>
            <person name="Marletaz F."/>
            <person name="Cho S.J."/>
            <person name="Edsinger-Gonzales E."/>
            <person name="Havlak P."/>
            <person name="Hellsten U."/>
            <person name="Kuo D.H."/>
            <person name="Larsson T."/>
            <person name="Lv J."/>
            <person name="Arendt D."/>
            <person name="Savage R."/>
            <person name="Osoegawa K."/>
            <person name="de Jong P."/>
            <person name="Grimwood J."/>
            <person name="Chapman J.A."/>
            <person name="Shapiro H."/>
            <person name="Aerts A."/>
            <person name="Otillar R.P."/>
            <person name="Terry A.Y."/>
            <person name="Boore J.L."/>
            <person name="Grigoriev I.V."/>
            <person name="Lindberg D.R."/>
            <person name="Seaver E.C."/>
            <person name="Weisblat D.A."/>
            <person name="Putnam N.H."/>
            <person name="Rokhsar D.S."/>
        </authorList>
    </citation>
    <scope>NUCLEOTIDE SEQUENCE</scope>
    <source>
        <strain evidence="12 14">I ESC-2004</strain>
    </source>
</reference>
<keyword evidence="8" id="KW-0539">Nucleus</keyword>
<dbReference type="FunFam" id="3.40.50.300:FF:001293">
    <property type="entry name" value="helicase POLQ-like isoform X5"/>
    <property type="match status" value="1"/>
</dbReference>
<dbReference type="InterPro" id="IPR046931">
    <property type="entry name" value="HTH_61"/>
</dbReference>
<organism evidence="12">
    <name type="scientific">Capitella teleta</name>
    <name type="common">Polychaete worm</name>
    <dbReference type="NCBI Taxonomy" id="283909"/>
    <lineage>
        <taxon>Eukaryota</taxon>
        <taxon>Metazoa</taxon>
        <taxon>Spiralia</taxon>
        <taxon>Lophotrochozoa</taxon>
        <taxon>Annelida</taxon>
        <taxon>Polychaeta</taxon>
        <taxon>Sedentaria</taxon>
        <taxon>Scolecida</taxon>
        <taxon>Capitellidae</taxon>
        <taxon>Capitella</taxon>
    </lineage>
</organism>
<evidence type="ECO:0000259" key="10">
    <source>
        <dbReference type="PROSITE" id="PS51192"/>
    </source>
</evidence>
<dbReference type="Gene3D" id="1.10.3380.20">
    <property type="match status" value="1"/>
</dbReference>
<dbReference type="GO" id="GO:0043138">
    <property type="term" value="F:3'-5' DNA helicase activity"/>
    <property type="evidence" value="ECO:0007669"/>
    <property type="project" value="UniProtKB-EC"/>
</dbReference>
<dbReference type="EnsemblMetazoa" id="CapteT161173">
    <property type="protein sequence ID" value="CapteP161173"/>
    <property type="gene ID" value="CapteG161173"/>
</dbReference>
<keyword evidence="14" id="KW-1185">Reference proteome</keyword>
<dbReference type="InterPro" id="IPR001650">
    <property type="entry name" value="Helicase_C-like"/>
</dbReference>
<dbReference type="FunFam" id="1.10.3380.20:FF:000002">
    <property type="entry name" value="helicase POLQ-like isoform X1"/>
    <property type="match status" value="1"/>
</dbReference>
<dbReference type="CDD" id="cd18795">
    <property type="entry name" value="SF2_C_Ski2"/>
    <property type="match status" value="1"/>
</dbReference>
<evidence type="ECO:0008006" key="15">
    <source>
        <dbReference type="Google" id="ProtNLM"/>
    </source>
</evidence>
<dbReference type="GO" id="GO:0003676">
    <property type="term" value="F:nucleic acid binding"/>
    <property type="evidence" value="ECO:0007669"/>
    <property type="project" value="InterPro"/>
</dbReference>
<evidence type="ECO:0000256" key="2">
    <source>
        <dbReference type="ARBA" id="ARBA00022741"/>
    </source>
</evidence>
<keyword evidence="3" id="KW-0227">DNA damage</keyword>
<dbReference type="SMART" id="SM00487">
    <property type="entry name" value="DEXDc"/>
    <property type="match status" value="1"/>
</dbReference>
<evidence type="ECO:0000256" key="8">
    <source>
        <dbReference type="ARBA" id="ARBA00023242"/>
    </source>
</evidence>
<dbReference type="InterPro" id="IPR011545">
    <property type="entry name" value="DEAD/DEAH_box_helicase_dom"/>
</dbReference>
<evidence type="ECO:0000256" key="4">
    <source>
        <dbReference type="ARBA" id="ARBA00022801"/>
    </source>
</evidence>
<dbReference type="AlphaFoldDB" id="R7VIV2"/>
<dbReference type="EMBL" id="AMQN01016234">
    <property type="status" value="NOT_ANNOTATED_CDS"/>
    <property type="molecule type" value="Genomic_DNA"/>
</dbReference>
<feature type="domain" description="Helicase C-terminal" evidence="11">
    <location>
        <begin position="274"/>
        <end position="469"/>
    </location>
</feature>
<evidence type="ECO:0000259" key="11">
    <source>
        <dbReference type="PROSITE" id="PS51194"/>
    </source>
</evidence>
<dbReference type="InterPro" id="IPR036388">
    <property type="entry name" value="WH-like_DNA-bd_sf"/>
</dbReference>
<keyword evidence="2" id="KW-0547">Nucleotide-binding</keyword>
<dbReference type="SUPFAM" id="SSF52540">
    <property type="entry name" value="P-loop containing nucleoside triphosphate hydrolases"/>
    <property type="match status" value="2"/>
</dbReference>
<dbReference type="Pfam" id="PF00271">
    <property type="entry name" value="Helicase_C"/>
    <property type="match status" value="1"/>
</dbReference>
<dbReference type="Pfam" id="PF21099">
    <property type="entry name" value="POLQ_helical"/>
    <property type="match status" value="1"/>
</dbReference>
<dbReference type="GO" id="GO:0016787">
    <property type="term" value="F:hydrolase activity"/>
    <property type="evidence" value="ECO:0007669"/>
    <property type="project" value="UniProtKB-KW"/>
</dbReference>
<name>R7VIV2_CAPTE</name>
<feature type="domain" description="Helicase ATP-binding" evidence="10">
    <location>
        <begin position="53"/>
        <end position="226"/>
    </location>
</feature>
<dbReference type="Gene3D" id="1.10.10.10">
    <property type="entry name" value="Winged helix-like DNA-binding domain superfamily/Winged helix DNA-binding domain"/>
    <property type="match status" value="1"/>
</dbReference>
<evidence type="ECO:0000313" key="13">
    <source>
        <dbReference type="EnsemblMetazoa" id="CapteP161173"/>
    </source>
</evidence>
<dbReference type="OrthoDB" id="2320933at2759"/>
<dbReference type="STRING" id="283909.R7VIV2"/>
<dbReference type="SUPFAM" id="SSF46785">
    <property type="entry name" value="Winged helix' DNA-binding domain"/>
    <property type="match status" value="1"/>
</dbReference>
<reference evidence="14" key="1">
    <citation type="submission" date="2012-12" db="EMBL/GenBank/DDBJ databases">
        <authorList>
            <person name="Hellsten U."/>
            <person name="Grimwood J."/>
            <person name="Chapman J.A."/>
            <person name="Shapiro H."/>
            <person name="Aerts A."/>
            <person name="Otillar R.P."/>
            <person name="Terry A.Y."/>
            <person name="Boore J.L."/>
            <person name="Simakov O."/>
            <person name="Marletaz F."/>
            <person name="Cho S.-J."/>
            <person name="Edsinger-Gonzales E."/>
            <person name="Havlak P."/>
            <person name="Kuo D.-H."/>
            <person name="Larsson T."/>
            <person name="Lv J."/>
            <person name="Arendt D."/>
            <person name="Savage R."/>
            <person name="Osoegawa K."/>
            <person name="de Jong P."/>
            <person name="Lindberg D.R."/>
            <person name="Seaver E.C."/>
            <person name="Weisblat D.A."/>
            <person name="Putnam N.H."/>
            <person name="Grigoriev I.V."/>
            <person name="Rokhsar D.S."/>
        </authorList>
    </citation>
    <scope>NUCLEOTIDE SEQUENCE</scope>
    <source>
        <strain evidence="14">I ESC-2004</strain>
    </source>
</reference>
<dbReference type="EMBL" id="KB291853">
    <property type="protein sequence ID" value="ELU18559.1"/>
    <property type="molecule type" value="Genomic_DNA"/>
</dbReference>
<dbReference type="GO" id="GO:0005524">
    <property type="term" value="F:ATP binding"/>
    <property type="evidence" value="ECO:0007669"/>
    <property type="project" value="UniProtKB-KW"/>
</dbReference>
<dbReference type="SMART" id="SM00490">
    <property type="entry name" value="HELICc"/>
    <property type="match status" value="1"/>
</dbReference>
<dbReference type="Proteomes" id="UP000014760">
    <property type="component" value="Unassembled WGS sequence"/>
</dbReference>
<dbReference type="FunFam" id="3.40.50.300:FF:000813">
    <property type="entry name" value="helicase POLQ-like isoform X1"/>
    <property type="match status" value="1"/>
</dbReference>
<accession>R7VIV2</accession>
<dbReference type="InterPro" id="IPR050474">
    <property type="entry name" value="Hel308_SKI2-like"/>
</dbReference>
<dbReference type="Pfam" id="PF20470">
    <property type="entry name" value="HTH_61"/>
    <property type="match status" value="1"/>
</dbReference>
<evidence type="ECO:0000313" key="12">
    <source>
        <dbReference type="EMBL" id="ELU18559.1"/>
    </source>
</evidence>
<evidence type="ECO:0000256" key="3">
    <source>
        <dbReference type="ARBA" id="ARBA00022763"/>
    </source>
</evidence>
<dbReference type="CDD" id="cd18026">
    <property type="entry name" value="DEXHc_POLQ-like"/>
    <property type="match status" value="1"/>
</dbReference>
<protein>
    <recommendedName>
        <fullName evidence="15">Helicase POLQ-like</fullName>
    </recommendedName>
</protein>
<dbReference type="Gene3D" id="3.40.50.300">
    <property type="entry name" value="P-loop containing nucleotide triphosphate hydrolases"/>
    <property type="match status" value="2"/>
</dbReference>
<dbReference type="Pfam" id="PF00270">
    <property type="entry name" value="DEAD"/>
    <property type="match status" value="1"/>
</dbReference>
<keyword evidence="4" id="KW-0378">Hydrolase</keyword>
<evidence type="ECO:0000256" key="7">
    <source>
        <dbReference type="ARBA" id="ARBA00023204"/>
    </source>
</evidence>
<dbReference type="InterPro" id="IPR048960">
    <property type="entry name" value="POLQ-like_helical"/>
</dbReference>
<dbReference type="InterPro" id="IPR027417">
    <property type="entry name" value="P-loop_NTPase"/>
</dbReference>
<dbReference type="Gene3D" id="1.10.150.20">
    <property type="entry name" value="5' to 3' exonuclease, C-terminal subdomain"/>
    <property type="match status" value="1"/>
</dbReference>
<comment type="subcellular location">
    <subcellularLocation>
        <location evidence="1">Nucleus</location>
    </subcellularLocation>
</comment>
<comment type="catalytic activity">
    <reaction evidence="9">
        <text>ATP + H2O = ADP + phosphate + H(+)</text>
        <dbReference type="Rhea" id="RHEA:13065"/>
        <dbReference type="ChEBI" id="CHEBI:15377"/>
        <dbReference type="ChEBI" id="CHEBI:15378"/>
        <dbReference type="ChEBI" id="CHEBI:30616"/>
        <dbReference type="ChEBI" id="CHEBI:43474"/>
        <dbReference type="ChEBI" id="CHEBI:456216"/>
        <dbReference type="EC" id="5.6.2.4"/>
    </reaction>
</comment>
<dbReference type="GO" id="GO:0006281">
    <property type="term" value="P:DNA repair"/>
    <property type="evidence" value="ECO:0007669"/>
    <property type="project" value="UniProtKB-KW"/>
</dbReference>
<keyword evidence="5" id="KW-0347">Helicase</keyword>
<dbReference type="InterPro" id="IPR036390">
    <property type="entry name" value="WH_DNA-bd_sf"/>
</dbReference>
<sequence>MAEALKEAEEIKNTKASDFVQPFGGLPVKVLELFESLRGIKELYDWQKECLCLPEVRQGKNLIYSLPTSGGKTLVAEVLIFRQLLIRKLDAILILPFVAIVQEKVRIIGAFASELDFVVEEYAAGKGQIPPRERHKRNVLYIATIEKSSALVNSLIENKRMASVGLVVVDELHMLGEGGSRGSTLETTITKVMHQSAGTQIIGMSATLNNIKDLQKFLSAQVFSNDFRPVQLKEYVKLDDGIYEVNSSALCPEDQLQLVRAISYKCSKEMKLRDPDQIVALVQEVVPQHSCLVFCPTKKNCENVAELLSCFLPRFVLDHLAPERKLLLKQLVQEGSGELCRVLRRTIPFGIAYHHSGLTADERRAIEDAYSDGVLCVLACTSTLAAGVNLPAKRVVLRSPYVADTFLSRNQYKQMVGRAGRAGIDSSGESVLILQRKDKVKLANMLIGPNEQCCSSLLYESHKGLRSLLLSTIGLKITASTQSVKAFIQRTLCFIQRSQLKVDLLQNAENALQRLHEMGLITQKTPDSLETTRLGQAVFKGKCSVEYFLYGRHPGACWVAGGVDIEFGSQLYSDLKRGLESLVLSNHLHLIFLVTPYDRLNAFTPNWNVYMDMMYSFDENELRVASMIGISEGYIVNKAACQRTRKNVNEAVVRRFYASLILYELWQQKSIWDVSRKFSVPRGQIQQLLTSAASFASCVLHFCQELEELWSYQELLAVFVKRLSYCVTAELIPLVEIPGVKIARAKQLFQGGFKTLQQIASTEPHALVNCVEHLSHKAAKQIIISAQVLLTERAEALREEAEGMEISLAEKSPHHATIVN</sequence>